<evidence type="ECO:0000313" key="1">
    <source>
        <dbReference type="EMBL" id="KUG14988.1"/>
    </source>
</evidence>
<organism evidence="1">
    <name type="scientific">hydrocarbon metagenome</name>
    <dbReference type="NCBI Taxonomy" id="938273"/>
    <lineage>
        <taxon>unclassified sequences</taxon>
        <taxon>metagenomes</taxon>
        <taxon>ecological metagenomes</taxon>
    </lineage>
</organism>
<gene>
    <name evidence="1" type="ORF">ASZ90_015355</name>
</gene>
<sequence>MQYMRGFFAIIVSRNTDIGIQMVKYQCVPVYSGEWGFYAGDVAKQG</sequence>
<dbReference type="EMBL" id="LNQE01001596">
    <property type="protein sequence ID" value="KUG14988.1"/>
    <property type="molecule type" value="Genomic_DNA"/>
</dbReference>
<accession>A0A0W8F290</accession>
<reference evidence="1" key="1">
    <citation type="journal article" date="2015" name="Proc. Natl. Acad. Sci. U.S.A.">
        <title>Networks of energetic and metabolic interactions define dynamics in microbial communities.</title>
        <authorList>
            <person name="Embree M."/>
            <person name="Liu J.K."/>
            <person name="Al-Bassam M.M."/>
            <person name="Zengler K."/>
        </authorList>
    </citation>
    <scope>NUCLEOTIDE SEQUENCE</scope>
</reference>
<name>A0A0W8F290_9ZZZZ</name>
<protein>
    <submittedName>
        <fullName evidence="1">Uncharacterized protein</fullName>
    </submittedName>
</protein>
<dbReference type="AlphaFoldDB" id="A0A0W8F290"/>
<comment type="caution">
    <text evidence="1">The sequence shown here is derived from an EMBL/GenBank/DDBJ whole genome shotgun (WGS) entry which is preliminary data.</text>
</comment>
<proteinExistence type="predicted"/>